<evidence type="ECO:0000313" key="4">
    <source>
        <dbReference type="Proteomes" id="UP000564378"/>
    </source>
</evidence>
<keyword evidence="2" id="KW-0732">Signal</keyword>
<proteinExistence type="predicted"/>
<name>A0A842HU04_9SPHN</name>
<gene>
    <name evidence="3" type="ORF">H6P80_02155</name>
</gene>
<dbReference type="RefSeq" id="WP_185801032.1">
    <property type="nucleotide sequence ID" value="NZ_JACJVJ010000001.1"/>
</dbReference>
<evidence type="ECO:0008006" key="5">
    <source>
        <dbReference type="Google" id="ProtNLM"/>
    </source>
</evidence>
<keyword evidence="4" id="KW-1185">Reference proteome</keyword>
<keyword evidence="1" id="KW-1133">Transmembrane helix</keyword>
<accession>A0A842HU04</accession>
<evidence type="ECO:0000256" key="1">
    <source>
        <dbReference type="SAM" id="Phobius"/>
    </source>
</evidence>
<dbReference type="EMBL" id="JACJVJ010000001">
    <property type="protein sequence ID" value="MBC2776415.1"/>
    <property type="molecule type" value="Genomic_DNA"/>
</dbReference>
<organism evidence="3 4">
    <name type="scientific">Parasphingopyxis marina</name>
    <dbReference type="NCBI Taxonomy" id="2761622"/>
    <lineage>
        <taxon>Bacteria</taxon>
        <taxon>Pseudomonadati</taxon>
        <taxon>Pseudomonadota</taxon>
        <taxon>Alphaproteobacteria</taxon>
        <taxon>Sphingomonadales</taxon>
        <taxon>Sphingomonadaceae</taxon>
        <taxon>Parasphingopyxis</taxon>
    </lineage>
</organism>
<feature type="chain" id="PRO_5032402907" description="PEP-CTERM protein-sorting domain-containing protein" evidence="2">
    <location>
        <begin position="24"/>
        <end position="64"/>
    </location>
</feature>
<protein>
    <recommendedName>
        <fullName evidence="5">PEP-CTERM protein-sorting domain-containing protein</fullName>
    </recommendedName>
</protein>
<keyword evidence="1" id="KW-0812">Transmembrane</keyword>
<keyword evidence="1" id="KW-0472">Membrane</keyword>
<dbReference type="AlphaFoldDB" id="A0A842HU04"/>
<feature type="transmembrane region" description="Helical" evidence="1">
    <location>
        <begin position="33"/>
        <end position="51"/>
    </location>
</feature>
<comment type="caution">
    <text evidence="3">The sequence shown here is derived from an EMBL/GenBank/DDBJ whole genome shotgun (WGS) entry which is preliminary data.</text>
</comment>
<reference evidence="3 4" key="1">
    <citation type="submission" date="2020-08" db="EMBL/GenBank/DDBJ databases">
        <title>Draft genome sequence of Parasphingopyxis sp. GrpM-11.</title>
        <authorList>
            <person name="Oh J."/>
            <person name="Roh D.-H."/>
        </authorList>
    </citation>
    <scope>NUCLEOTIDE SEQUENCE [LARGE SCALE GENOMIC DNA]</scope>
    <source>
        <strain evidence="3 4">GrpM-11</strain>
    </source>
</reference>
<feature type="signal peptide" evidence="2">
    <location>
        <begin position="1"/>
        <end position="23"/>
    </location>
</feature>
<evidence type="ECO:0000313" key="3">
    <source>
        <dbReference type="EMBL" id="MBC2776415.1"/>
    </source>
</evidence>
<evidence type="ECO:0000256" key="2">
    <source>
        <dbReference type="SAM" id="SignalP"/>
    </source>
</evidence>
<sequence>MSYLRIMLAFAAAFAIGGAPALAASAISVDAPGDMMLFGLGVTGLIIGRQISKRRKKKEPDPEG</sequence>
<dbReference type="Proteomes" id="UP000564378">
    <property type="component" value="Unassembled WGS sequence"/>
</dbReference>